<dbReference type="EMBL" id="QFNN01000105">
    <property type="protein sequence ID" value="PZO88020.1"/>
    <property type="molecule type" value="Genomic_DNA"/>
</dbReference>
<reference evidence="1 2" key="1">
    <citation type="submission" date="2017-08" db="EMBL/GenBank/DDBJ databases">
        <title>Infants hospitalized years apart are colonized by the same room-sourced microbial strains.</title>
        <authorList>
            <person name="Brooks B."/>
            <person name="Olm M.R."/>
            <person name="Firek B.A."/>
            <person name="Baker R."/>
            <person name="Thomas B.C."/>
            <person name="Morowitz M.J."/>
            <person name="Banfield J.F."/>
        </authorList>
    </citation>
    <scope>NUCLEOTIDE SEQUENCE [LARGE SCALE GENOMIC DNA]</scope>
    <source>
        <strain evidence="1">S2_018_000_R2_101</strain>
    </source>
</reference>
<dbReference type="Proteomes" id="UP000249066">
    <property type="component" value="Unassembled WGS sequence"/>
</dbReference>
<keyword evidence="1" id="KW-0456">Lyase</keyword>
<dbReference type="GO" id="GO:0016829">
    <property type="term" value="F:lyase activity"/>
    <property type="evidence" value="ECO:0007669"/>
    <property type="project" value="UniProtKB-KW"/>
</dbReference>
<sequence>TFIAAGGGAFSYIPCLNDSVEGIAFLRKLIRRELEGWIDRP</sequence>
<protein>
    <submittedName>
        <fullName evidence="1">Ferrochelatase</fullName>
        <ecNumber evidence="1">4.99.1.1</ecNumber>
    </submittedName>
</protein>
<evidence type="ECO:0000313" key="1">
    <source>
        <dbReference type="EMBL" id="PZO88020.1"/>
    </source>
</evidence>
<gene>
    <name evidence="1" type="primary">hemH</name>
    <name evidence="1" type="ORF">DI623_13550</name>
</gene>
<comment type="caution">
    <text evidence="1">The sequence shown here is derived from an EMBL/GenBank/DDBJ whole genome shotgun (WGS) entry which is preliminary data.</text>
</comment>
<dbReference type="AlphaFoldDB" id="A0A2W5A0F1"/>
<name>A0A2W5A0F1_9SPHN</name>
<accession>A0A2W5A0F1</accession>
<organism evidence="1 2">
    <name type="scientific">Sphingomonas sanxanigenens</name>
    <dbReference type="NCBI Taxonomy" id="397260"/>
    <lineage>
        <taxon>Bacteria</taxon>
        <taxon>Pseudomonadati</taxon>
        <taxon>Pseudomonadota</taxon>
        <taxon>Alphaproteobacteria</taxon>
        <taxon>Sphingomonadales</taxon>
        <taxon>Sphingomonadaceae</taxon>
        <taxon>Sphingomonas</taxon>
    </lineage>
</organism>
<feature type="non-terminal residue" evidence="1">
    <location>
        <position position="1"/>
    </location>
</feature>
<dbReference type="SUPFAM" id="SSF53800">
    <property type="entry name" value="Chelatase"/>
    <property type="match status" value="1"/>
</dbReference>
<proteinExistence type="predicted"/>
<evidence type="ECO:0000313" key="2">
    <source>
        <dbReference type="Proteomes" id="UP000249066"/>
    </source>
</evidence>
<dbReference type="EC" id="4.99.1.1" evidence="1"/>